<dbReference type="GO" id="GO:0032259">
    <property type="term" value="P:methylation"/>
    <property type="evidence" value="ECO:0007669"/>
    <property type="project" value="UniProtKB-KW"/>
</dbReference>
<gene>
    <name evidence="5" type="ORF">ACFQ11_04995</name>
</gene>
<evidence type="ECO:0000256" key="3">
    <source>
        <dbReference type="ARBA" id="ARBA00022679"/>
    </source>
</evidence>
<dbReference type="SUPFAM" id="SSF53335">
    <property type="entry name" value="S-adenosyl-L-methionine-dependent methyltransferases"/>
    <property type="match status" value="1"/>
</dbReference>
<dbReference type="InterPro" id="IPR051052">
    <property type="entry name" value="Diverse_substrate_MTase"/>
</dbReference>
<evidence type="ECO:0000313" key="5">
    <source>
        <dbReference type="EMBL" id="MFD0899736.1"/>
    </source>
</evidence>
<dbReference type="EC" id="2.1.1.64" evidence="5"/>
<organism evidence="5 6">
    <name type="scientific">Actinomadura sediminis</name>
    <dbReference type="NCBI Taxonomy" id="1038904"/>
    <lineage>
        <taxon>Bacteria</taxon>
        <taxon>Bacillati</taxon>
        <taxon>Actinomycetota</taxon>
        <taxon>Actinomycetes</taxon>
        <taxon>Streptosporangiales</taxon>
        <taxon>Thermomonosporaceae</taxon>
        <taxon>Actinomadura</taxon>
    </lineage>
</organism>
<feature type="domain" description="Methyltransferase type 11" evidence="4">
    <location>
        <begin position="47"/>
        <end position="138"/>
    </location>
</feature>
<comment type="similarity">
    <text evidence="1">Belongs to the methyltransferase superfamily.</text>
</comment>
<dbReference type="Gene3D" id="3.40.50.150">
    <property type="entry name" value="Vaccinia Virus protein VP39"/>
    <property type="match status" value="1"/>
</dbReference>
<dbReference type="CDD" id="cd02440">
    <property type="entry name" value="AdoMet_MTases"/>
    <property type="match status" value="1"/>
</dbReference>
<evidence type="ECO:0000259" key="4">
    <source>
        <dbReference type="Pfam" id="PF08241"/>
    </source>
</evidence>
<evidence type="ECO:0000313" key="6">
    <source>
        <dbReference type="Proteomes" id="UP001596972"/>
    </source>
</evidence>
<dbReference type="Pfam" id="PF08241">
    <property type="entry name" value="Methyltransf_11"/>
    <property type="match status" value="1"/>
</dbReference>
<dbReference type="PANTHER" id="PTHR44942:SF4">
    <property type="entry name" value="METHYLTRANSFERASE TYPE 11 DOMAIN-CONTAINING PROTEIN"/>
    <property type="match status" value="1"/>
</dbReference>
<protein>
    <submittedName>
        <fullName evidence="5">Class I SAM-dependent methyltransferase</fullName>
        <ecNumber evidence="5">2.1.1.222</ecNumber>
        <ecNumber evidence="5">2.1.1.64</ecNumber>
    </submittedName>
</protein>
<dbReference type="GO" id="GO:0102208">
    <property type="term" value="F:2-polyprenyl-6-hydroxyphenol methylase activity"/>
    <property type="evidence" value="ECO:0007669"/>
    <property type="project" value="UniProtKB-EC"/>
</dbReference>
<name>A0ABW3EJ03_9ACTN</name>
<dbReference type="EMBL" id="JBHTJA010000005">
    <property type="protein sequence ID" value="MFD0899736.1"/>
    <property type="molecule type" value="Genomic_DNA"/>
</dbReference>
<comment type="caution">
    <text evidence="5">The sequence shown here is derived from an EMBL/GenBank/DDBJ whole genome shotgun (WGS) entry which is preliminary data.</text>
</comment>
<sequence>MGTAPLIELDSTRPGAVDGRRLRAVAFQDVRMAYLAEHRLARGRALVLGGGTGELPHGMARAGMDVTALDPSPAATRIAEAAAGDLAVVHRTARAEDSDVPPASFDLVYAADTFEITGDLDRVVELAARALRPGGALAYDTVNRTVPAKLVYLGAFQRLPWTRIMPPGRYASARLRRPSDVAAVLSRHGLHPEDVCGFKPASAIGLVKTVLSRRRGAIGDAEVAAMAGFVLDPDGPPVVTYLGHARKPA</sequence>
<dbReference type="PANTHER" id="PTHR44942">
    <property type="entry name" value="METHYLTRANSF_11 DOMAIN-CONTAINING PROTEIN"/>
    <property type="match status" value="1"/>
</dbReference>
<evidence type="ECO:0000256" key="2">
    <source>
        <dbReference type="ARBA" id="ARBA00022603"/>
    </source>
</evidence>
<keyword evidence="2 5" id="KW-0489">Methyltransferase</keyword>
<dbReference type="InterPro" id="IPR029063">
    <property type="entry name" value="SAM-dependent_MTases_sf"/>
</dbReference>
<proteinExistence type="inferred from homology"/>
<dbReference type="GO" id="GO:0061542">
    <property type="term" value="F:3-demethylubiquinol 3-O-methyltransferase activity"/>
    <property type="evidence" value="ECO:0007669"/>
    <property type="project" value="UniProtKB-EC"/>
</dbReference>
<keyword evidence="6" id="KW-1185">Reference proteome</keyword>
<accession>A0ABW3EJ03</accession>
<dbReference type="RefSeq" id="WP_378296620.1">
    <property type="nucleotide sequence ID" value="NZ_JBHTJA010000005.1"/>
</dbReference>
<dbReference type="Proteomes" id="UP001596972">
    <property type="component" value="Unassembled WGS sequence"/>
</dbReference>
<dbReference type="InterPro" id="IPR013216">
    <property type="entry name" value="Methyltransf_11"/>
</dbReference>
<reference evidence="6" key="1">
    <citation type="journal article" date="2019" name="Int. J. Syst. Evol. Microbiol.">
        <title>The Global Catalogue of Microorganisms (GCM) 10K type strain sequencing project: providing services to taxonomists for standard genome sequencing and annotation.</title>
        <authorList>
            <consortium name="The Broad Institute Genomics Platform"/>
            <consortium name="The Broad Institute Genome Sequencing Center for Infectious Disease"/>
            <person name="Wu L."/>
            <person name="Ma J."/>
        </authorList>
    </citation>
    <scope>NUCLEOTIDE SEQUENCE [LARGE SCALE GENOMIC DNA]</scope>
    <source>
        <strain evidence="6">JCM 31202</strain>
    </source>
</reference>
<evidence type="ECO:0000256" key="1">
    <source>
        <dbReference type="ARBA" id="ARBA00008361"/>
    </source>
</evidence>
<keyword evidence="3 5" id="KW-0808">Transferase</keyword>
<dbReference type="EC" id="2.1.1.222" evidence="5"/>